<proteinExistence type="predicted"/>
<evidence type="ECO:0000256" key="1">
    <source>
        <dbReference type="SAM" id="MobiDB-lite"/>
    </source>
</evidence>
<dbReference type="EMBL" id="ML978225">
    <property type="protein sequence ID" value="KAF2027495.1"/>
    <property type="molecule type" value="Genomic_DNA"/>
</dbReference>
<evidence type="ECO:0000256" key="2">
    <source>
        <dbReference type="SAM" id="SignalP"/>
    </source>
</evidence>
<sequence length="106" mass="12012">MLLFVFFTALLIARPAVSWTDPKDALVNPRGKKVCLQQCGTSALKCPEAFWKEQVDMCYRCCATWGETVIKVQCDKAKTNQTQPKKQDPQSTNIDRKDPVRELGFS</sequence>
<feature type="compositionally biased region" description="Polar residues" evidence="1">
    <location>
        <begin position="79"/>
        <end position="93"/>
    </location>
</feature>
<feature type="compositionally biased region" description="Basic and acidic residues" evidence="1">
    <location>
        <begin position="94"/>
        <end position="106"/>
    </location>
</feature>
<dbReference type="OrthoDB" id="3776817at2759"/>
<dbReference type="Proteomes" id="UP000799777">
    <property type="component" value="Unassembled WGS sequence"/>
</dbReference>
<reference evidence="3" key="1">
    <citation type="journal article" date="2020" name="Stud. Mycol.">
        <title>101 Dothideomycetes genomes: a test case for predicting lifestyles and emergence of pathogens.</title>
        <authorList>
            <person name="Haridas S."/>
            <person name="Albert R."/>
            <person name="Binder M."/>
            <person name="Bloem J."/>
            <person name="Labutti K."/>
            <person name="Salamov A."/>
            <person name="Andreopoulos B."/>
            <person name="Baker S."/>
            <person name="Barry K."/>
            <person name="Bills G."/>
            <person name="Bluhm B."/>
            <person name="Cannon C."/>
            <person name="Castanera R."/>
            <person name="Culley D."/>
            <person name="Daum C."/>
            <person name="Ezra D."/>
            <person name="Gonzalez J."/>
            <person name="Henrissat B."/>
            <person name="Kuo A."/>
            <person name="Liang C."/>
            <person name="Lipzen A."/>
            <person name="Lutzoni F."/>
            <person name="Magnuson J."/>
            <person name="Mondo S."/>
            <person name="Nolan M."/>
            <person name="Ohm R."/>
            <person name="Pangilinan J."/>
            <person name="Park H.-J."/>
            <person name="Ramirez L."/>
            <person name="Alfaro M."/>
            <person name="Sun H."/>
            <person name="Tritt A."/>
            <person name="Yoshinaga Y."/>
            <person name="Zwiers L.-H."/>
            <person name="Turgeon B."/>
            <person name="Goodwin S."/>
            <person name="Spatafora J."/>
            <person name="Crous P."/>
            <person name="Grigoriev I."/>
        </authorList>
    </citation>
    <scope>NUCLEOTIDE SEQUENCE</scope>
    <source>
        <strain evidence="3">CBS 110217</strain>
    </source>
</reference>
<dbReference type="AlphaFoldDB" id="A0A9P4LJS2"/>
<feature type="signal peptide" evidence="2">
    <location>
        <begin position="1"/>
        <end position="18"/>
    </location>
</feature>
<gene>
    <name evidence="3" type="ORF">EK21DRAFT_114716</name>
</gene>
<comment type="caution">
    <text evidence="3">The sequence shown here is derived from an EMBL/GenBank/DDBJ whole genome shotgun (WGS) entry which is preliminary data.</text>
</comment>
<keyword evidence="4" id="KW-1185">Reference proteome</keyword>
<name>A0A9P4LJS2_9PLEO</name>
<evidence type="ECO:0000313" key="4">
    <source>
        <dbReference type="Proteomes" id="UP000799777"/>
    </source>
</evidence>
<accession>A0A9P4LJS2</accession>
<organism evidence="3 4">
    <name type="scientific">Setomelanomma holmii</name>
    <dbReference type="NCBI Taxonomy" id="210430"/>
    <lineage>
        <taxon>Eukaryota</taxon>
        <taxon>Fungi</taxon>
        <taxon>Dikarya</taxon>
        <taxon>Ascomycota</taxon>
        <taxon>Pezizomycotina</taxon>
        <taxon>Dothideomycetes</taxon>
        <taxon>Pleosporomycetidae</taxon>
        <taxon>Pleosporales</taxon>
        <taxon>Pleosporineae</taxon>
        <taxon>Phaeosphaeriaceae</taxon>
        <taxon>Setomelanomma</taxon>
    </lineage>
</organism>
<evidence type="ECO:0000313" key="3">
    <source>
        <dbReference type="EMBL" id="KAF2027495.1"/>
    </source>
</evidence>
<feature type="chain" id="PRO_5040264909" evidence="2">
    <location>
        <begin position="19"/>
        <end position="106"/>
    </location>
</feature>
<feature type="region of interest" description="Disordered" evidence="1">
    <location>
        <begin position="77"/>
        <end position="106"/>
    </location>
</feature>
<keyword evidence="2" id="KW-0732">Signal</keyword>
<protein>
    <submittedName>
        <fullName evidence="3">Uncharacterized protein</fullName>
    </submittedName>
</protein>